<feature type="transmembrane region" description="Helical" evidence="19">
    <location>
        <begin position="191"/>
        <end position="213"/>
    </location>
</feature>
<feature type="transmembrane region" description="Helical" evidence="19">
    <location>
        <begin position="128"/>
        <end position="146"/>
    </location>
</feature>
<evidence type="ECO:0000256" key="9">
    <source>
        <dbReference type="ARBA" id="ARBA00022516"/>
    </source>
</evidence>
<keyword evidence="12 18" id="KW-0548">Nucleotidyltransferase</keyword>
<dbReference type="Pfam" id="PF01148">
    <property type="entry name" value="CTP_transf_1"/>
    <property type="match status" value="1"/>
</dbReference>
<evidence type="ECO:0000256" key="11">
    <source>
        <dbReference type="ARBA" id="ARBA00022692"/>
    </source>
</evidence>
<dbReference type="EMBL" id="RLIH01000014">
    <property type="protein sequence ID" value="RVU54180.1"/>
    <property type="molecule type" value="Genomic_DNA"/>
</dbReference>
<feature type="transmembrane region" description="Helical" evidence="19">
    <location>
        <begin position="234"/>
        <end position="255"/>
    </location>
</feature>
<dbReference type="GO" id="GO:0005886">
    <property type="term" value="C:plasma membrane"/>
    <property type="evidence" value="ECO:0007669"/>
    <property type="project" value="UniProtKB-SubCell"/>
</dbReference>
<protein>
    <recommendedName>
        <fullName evidence="7 18">Phosphatidate cytidylyltransferase</fullName>
        <ecNumber evidence="6 18">2.7.7.41</ecNumber>
    </recommendedName>
</protein>
<name>A0A437S594_9FIRM</name>
<dbReference type="EC" id="2.7.7.41" evidence="6 18"/>
<keyword evidence="10 18" id="KW-0808">Transferase</keyword>
<dbReference type="AlphaFoldDB" id="A0A437S594"/>
<keyword evidence="13 19" id="KW-1133">Transmembrane helix</keyword>
<evidence type="ECO:0000256" key="17">
    <source>
        <dbReference type="ARBA" id="ARBA00023264"/>
    </source>
</evidence>
<keyword evidence="16" id="KW-0594">Phospholipid biosynthesis</keyword>
<evidence type="ECO:0000256" key="4">
    <source>
        <dbReference type="ARBA" id="ARBA00005189"/>
    </source>
</evidence>
<dbReference type="RefSeq" id="WP_127725085.1">
    <property type="nucleotide sequence ID" value="NZ_RLIH01000014.1"/>
</dbReference>
<feature type="transmembrane region" description="Helical" evidence="19">
    <location>
        <begin position="103"/>
        <end position="122"/>
    </location>
</feature>
<keyword evidence="8" id="KW-1003">Cell membrane</keyword>
<evidence type="ECO:0000256" key="18">
    <source>
        <dbReference type="RuleBase" id="RU003938"/>
    </source>
</evidence>
<feature type="transmembrane region" description="Helical" evidence="19">
    <location>
        <begin position="79"/>
        <end position="96"/>
    </location>
</feature>
<dbReference type="PANTHER" id="PTHR46382">
    <property type="entry name" value="PHOSPHATIDATE CYTIDYLYLTRANSFERASE"/>
    <property type="match status" value="1"/>
</dbReference>
<evidence type="ECO:0000256" key="10">
    <source>
        <dbReference type="ARBA" id="ARBA00022679"/>
    </source>
</evidence>
<evidence type="ECO:0000256" key="15">
    <source>
        <dbReference type="ARBA" id="ARBA00023136"/>
    </source>
</evidence>
<evidence type="ECO:0000256" key="8">
    <source>
        <dbReference type="ARBA" id="ARBA00022475"/>
    </source>
</evidence>
<comment type="pathway">
    <text evidence="4">Lipid metabolism.</text>
</comment>
<reference evidence="20 21" key="1">
    <citation type="submission" date="2018-11" db="EMBL/GenBank/DDBJ databases">
        <title>Genome sequencing and assembly of Anaerosphaera sp. nov., GS7-6-2.</title>
        <authorList>
            <person name="Rettenmaier R."/>
            <person name="Liebl W."/>
            <person name="Zverlov V."/>
        </authorList>
    </citation>
    <scope>NUCLEOTIDE SEQUENCE [LARGE SCALE GENOMIC DNA]</scope>
    <source>
        <strain evidence="20 21">GS7-6-2</strain>
    </source>
</reference>
<evidence type="ECO:0000256" key="6">
    <source>
        <dbReference type="ARBA" id="ARBA00012487"/>
    </source>
</evidence>
<evidence type="ECO:0000256" key="5">
    <source>
        <dbReference type="ARBA" id="ARBA00010185"/>
    </source>
</evidence>
<feature type="transmembrane region" description="Helical" evidence="19">
    <location>
        <begin position="53"/>
        <end position="73"/>
    </location>
</feature>
<keyword evidence="15 19" id="KW-0472">Membrane</keyword>
<evidence type="ECO:0000313" key="21">
    <source>
        <dbReference type="Proteomes" id="UP000288812"/>
    </source>
</evidence>
<feature type="transmembrane region" description="Helical" evidence="19">
    <location>
        <begin position="167"/>
        <end position="185"/>
    </location>
</feature>
<keyword evidence="11 18" id="KW-0812">Transmembrane</keyword>
<dbReference type="Proteomes" id="UP000288812">
    <property type="component" value="Unassembled WGS sequence"/>
</dbReference>
<evidence type="ECO:0000256" key="13">
    <source>
        <dbReference type="ARBA" id="ARBA00022989"/>
    </source>
</evidence>
<comment type="caution">
    <text evidence="20">The sequence shown here is derived from an EMBL/GenBank/DDBJ whole genome shotgun (WGS) entry which is preliminary data.</text>
</comment>
<organism evidence="20 21">
    <name type="scientific">Anaerosphaera multitolerans</name>
    <dbReference type="NCBI Taxonomy" id="2487351"/>
    <lineage>
        <taxon>Bacteria</taxon>
        <taxon>Bacillati</taxon>
        <taxon>Bacillota</taxon>
        <taxon>Tissierellia</taxon>
        <taxon>Tissierellales</taxon>
        <taxon>Peptoniphilaceae</taxon>
        <taxon>Anaerosphaera</taxon>
    </lineage>
</organism>
<dbReference type="OrthoDB" id="9799199at2"/>
<comment type="catalytic activity">
    <reaction evidence="1 18">
        <text>a 1,2-diacyl-sn-glycero-3-phosphate + CTP + H(+) = a CDP-1,2-diacyl-sn-glycerol + diphosphate</text>
        <dbReference type="Rhea" id="RHEA:16229"/>
        <dbReference type="ChEBI" id="CHEBI:15378"/>
        <dbReference type="ChEBI" id="CHEBI:33019"/>
        <dbReference type="ChEBI" id="CHEBI:37563"/>
        <dbReference type="ChEBI" id="CHEBI:58332"/>
        <dbReference type="ChEBI" id="CHEBI:58608"/>
        <dbReference type="EC" id="2.7.7.41"/>
    </reaction>
</comment>
<evidence type="ECO:0000256" key="16">
    <source>
        <dbReference type="ARBA" id="ARBA00023209"/>
    </source>
</evidence>
<keyword evidence="21" id="KW-1185">Reference proteome</keyword>
<evidence type="ECO:0000256" key="12">
    <source>
        <dbReference type="ARBA" id="ARBA00022695"/>
    </source>
</evidence>
<comment type="similarity">
    <text evidence="5 18">Belongs to the CDS family.</text>
</comment>
<comment type="pathway">
    <text evidence="3 18">Phospholipid metabolism; CDP-diacylglycerol biosynthesis; CDP-diacylglycerol from sn-glycerol 3-phosphate: step 3/3.</text>
</comment>
<dbReference type="PROSITE" id="PS01315">
    <property type="entry name" value="CDS"/>
    <property type="match status" value="1"/>
</dbReference>
<evidence type="ECO:0000256" key="14">
    <source>
        <dbReference type="ARBA" id="ARBA00023098"/>
    </source>
</evidence>
<evidence type="ECO:0000256" key="1">
    <source>
        <dbReference type="ARBA" id="ARBA00001698"/>
    </source>
</evidence>
<accession>A0A437S594</accession>
<dbReference type="GO" id="GO:0016024">
    <property type="term" value="P:CDP-diacylglycerol biosynthetic process"/>
    <property type="evidence" value="ECO:0007669"/>
    <property type="project" value="UniProtKB-UniPathway"/>
</dbReference>
<keyword evidence="17" id="KW-1208">Phospholipid metabolism</keyword>
<keyword evidence="14" id="KW-0443">Lipid metabolism</keyword>
<gene>
    <name evidence="20" type="ORF">EF514_08890</name>
</gene>
<evidence type="ECO:0000256" key="19">
    <source>
        <dbReference type="SAM" id="Phobius"/>
    </source>
</evidence>
<dbReference type="UniPathway" id="UPA00557">
    <property type="reaction ID" value="UER00614"/>
</dbReference>
<evidence type="ECO:0000256" key="3">
    <source>
        <dbReference type="ARBA" id="ARBA00005119"/>
    </source>
</evidence>
<dbReference type="GO" id="GO:0004605">
    <property type="term" value="F:phosphatidate cytidylyltransferase activity"/>
    <property type="evidence" value="ECO:0007669"/>
    <property type="project" value="UniProtKB-EC"/>
</dbReference>
<evidence type="ECO:0000256" key="2">
    <source>
        <dbReference type="ARBA" id="ARBA00004651"/>
    </source>
</evidence>
<feature type="transmembrane region" description="Helical" evidence="19">
    <location>
        <begin position="12"/>
        <end position="41"/>
    </location>
</feature>
<proteinExistence type="inferred from homology"/>
<comment type="subcellular location">
    <subcellularLocation>
        <location evidence="2">Cell membrane</location>
        <topology evidence="2">Multi-pass membrane protein</topology>
    </subcellularLocation>
</comment>
<keyword evidence="9" id="KW-0444">Lipid biosynthesis</keyword>
<evidence type="ECO:0000313" key="20">
    <source>
        <dbReference type="EMBL" id="RVU54180.1"/>
    </source>
</evidence>
<dbReference type="InterPro" id="IPR000374">
    <property type="entry name" value="PC_trans"/>
</dbReference>
<sequence>MSDLKQRVITGIIGLILLFSIIYLGGLYLKVAIFIISVIGVLEFSKALKNINLNINLFSILIGIILLLVFNLYNISSDFSIIIVLMISLLFMLFTNSYDFSSTAATILTYIYIPYTFNLLNIFSKTPYLLLVFIIAFATDTFAYFIGSMFGKHKLIEKVSPNKSVEGAIGGTLVAVLLTLIYFWYVKIPITVLSILLVFIASIAGQIGDLTASKVKRITGIKDYGKLLPGHGGILDRFDSTILVIPFVYILYFFINLY</sequence>
<dbReference type="PANTHER" id="PTHR46382:SF1">
    <property type="entry name" value="PHOSPHATIDATE CYTIDYLYLTRANSFERASE"/>
    <property type="match status" value="1"/>
</dbReference>
<evidence type="ECO:0000256" key="7">
    <source>
        <dbReference type="ARBA" id="ARBA00019373"/>
    </source>
</evidence>